<dbReference type="InterPro" id="IPR015943">
    <property type="entry name" value="WD40/YVTN_repeat-like_dom_sf"/>
</dbReference>
<dbReference type="InterPro" id="IPR036322">
    <property type="entry name" value="WD40_repeat_dom_sf"/>
</dbReference>
<feature type="compositionally biased region" description="Basic and acidic residues" evidence="8">
    <location>
        <begin position="345"/>
        <end position="365"/>
    </location>
</feature>
<dbReference type="PROSITE" id="PS50294">
    <property type="entry name" value="WD_REPEATS_REGION"/>
    <property type="match status" value="1"/>
</dbReference>
<dbReference type="Pfam" id="PF00400">
    <property type="entry name" value="WD40"/>
    <property type="match status" value="2"/>
</dbReference>
<dbReference type="RefSeq" id="XP_047764873.1">
    <property type="nucleotide sequence ID" value="XM_047910723.1"/>
</dbReference>
<dbReference type="KEGG" id="ffu:CLAFUR5_11575"/>
<sequence length="393" mass="43129">MAQDNTIQSSEQPPAQPSYVLRGHSAQIHAVHFFRDNTRLVTGDADGFVVIWSTASKRAVAVWKPHSTTIVGLASWNDDKIISHGRDNKLLVWQLPGNAESDCSTILPIDDAEIERKQPWLLHSLRVNAWNFCSFTSIVLKPDGHNDLPAEGILVATPGVQDGHVNVTCLPDEQRIATIPAPQDVKTGMVMAIGLQFQPNGRSMPINELLVIAGYESGLACIWQQEGATRKWNLVYTQKHHSQPILSLNISPSQSCFFTSSADAVVARHTFGNSPTPAKIVQTKHAGQQGLVVRNDEKILATAGWDARVRVYSVKTMKELAVLKWHKEGCYALAFAKVGTGVESSRGEDGKGKSSEVEEGERTVSERRALAARTTHWLAVGSKDGKVSLWEIY</sequence>
<evidence type="ECO:0000313" key="9">
    <source>
        <dbReference type="EMBL" id="UJO20507.1"/>
    </source>
</evidence>
<comment type="function">
    <text evidence="3">Component of the ASTRA complex involved in chromatin remodeling.</text>
</comment>
<keyword evidence="10" id="KW-1185">Reference proteome</keyword>
<accession>A0A9Q8PDP0</accession>
<dbReference type="InterPro" id="IPR001680">
    <property type="entry name" value="WD40_rpt"/>
</dbReference>
<dbReference type="OMA" id="YQRQSMQ"/>
<evidence type="ECO:0000256" key="3">
    <source>
        <dbReference type="ARBA" id="ARBA00037338"/>
    </source>
</evidence>
<keyword evidence="1 7" id="KW-0853">WD repeat</keyword>
<evidence type="ECO:0000256" key="5">
    <source>
        <dbReference type="ARBA" id="ARBA00038749"/>
    </source>
</evidence>
<name>A0A9Q8PDP0_PASFU</name>
<evidence type="ECO:0000256" key="7">
    <source>
        <dbReference type="PROSITE-ProRule" id="PRU00221"/>
    </source>
</evidence>
<feature type="repeat" description="WD" evidence="7">
    <location>
        <begin position="21"/>
        <end position="62"/>
    </location>
</feature>
<feature type="region of interest" description="Disordered" evidence="8">
    <location>
        <begin position="342"/>
        <end position="365"/>
    </location>
</feature>
<dbReference type="Gene3D" id="2.130.10.10">
    <property type="entry name" value="YVTN repeat-like/Quinoprotein amine dehydrogenase"/>
    <property type="match status" value="2"/>
</dbReference>
<reference evidence="9" key="1">
    <citation type="submission" date="2021-12" db="EMBL/GenBank/DDBJ databases">
        <authorList>
            <person name="Zaccaron A."/>
            <person name="Stergiopoulos I."/>
        </authorList>
    </citation>
    <scope>NUCLEOTIDE SEQUENCE</scope>
    <source>
        <strain evidence="9">Race5_Kim</strain>
    </source>
</reference>
<comment type="subunit">
    <text evidence="5">Component of the ASTRA chromatin remodeling machinery complex.</text>
</comment>
<dbReference type="SMART" id="SM00320">
    <property type="entry name" value="WD40"/>
    <property type="match status" value="6"/>
</dbReference>
<evidence type="ECO:0000256" key="1">
    <source>
        <dbReference type="ARBA" id="ARBA00022574"/>
    </source>
</evidence>
<evidence type="ECO:0000256" key="6">
    <source>
        <dbReference type="ARBA" id="ARBA00040563"/>
    </source>
</evidence>
<organism evidence="9 10">
    <name type="scientific">Passalora fulva</name>
    <name type="common">Tomato leaf mold</name>
    <name type="synonym">Cladosporium fulvum</name>
    <dbReference type="NCBI Taxonomy" id="5499"/>
    <lineage>
        <taxon>Eukaryota</taxon>
        <taxon>Fungi</taxon>
        <taxon>Dikarya</taxon>
        <taxon>Ascomycota</taxon>
        <taxon>Pezizomycotina</taxon>
        <taxon>Dothideomycetes</taxon>
        <taxon>Dothideomycetidae</taxon>
        <taxon>Mycosphaerellales</taxon>
        <taxon>Mycosphaerellaceae</taxon>
        <taxon>Fulvia</taxon>
    </lineage>
</organism>
<comment type="similarity">
    <text evidence="4">Belongs to the WD repeat ASA1 family.</text>
</comment>
<dbReference type="SUPFAM" id="SSF50978">
    <property type="entry name" value="WD40 repeat-like"/>
    <property type="match status" value="1"/>
</dbReference>
<dbReference type="Proteomes" id="UP000756132">
    <property type="component" value="Chromosome 8"/>
</dbReference>
<gene>
    <name evidence="9" type="ORF">CLAFUR5_11575</name>
</gene>
<evidence type="ECO:0000256" key="4">
    <source>
        <dbReference type="ARBA" id="ARBA00037931"/>
    </source>
</evidence>
<evidence type="ECO:0000256" key="8">
    <source>
        <dbReference type="SAM" id="MobiDB-lite"/>
    </source>
</evidence>
<protein>
    <recommendedName>
        <fullName evidence="6">ASTRA-associated protein 1</fullName>
    </recommendedName>
</protein>
<dbReference type="EMBL" id="CP090170">
    <property type="protein sequence ID" value="UJO20507.1"/>
    <property type="molecule type" value="Genomic_DNA"/>
</dbReference>
<reference evidence="9" key="2">
    <citation type="journal article" date="2022" name="Microb. Genom.">
        <title>A chromosome-scale genome assembly of the tomato pathogen Cladosporium fulvum reveals a compartmentalized genome architecture and the presence of a dispensable chromosome.</title>
        <authorList>
            <person name="Zaccaron A.Z."/>
            <person name="Chen L.H."/>
            <person name="Samaras A."/>
            <person name="Stergiopoulos I."/>
        </authorList>
    </citation>
    <scope>NUCLEOTIDE SEQUENCE</scope>
    <source>
        <strain evidence="9">Race5_Kim</strain>
    </source>
</reference>
<proteinExistence type="inferred from homology"/>
<dbReference type="AlphaFoldDB" id="A0A9Q8PDP0"/>
<evidence type="ECO:0000313" key="10">
    <source>
        <dbReference type="Proteomes" id="UP000756132"/>
    </source>
</evidence>
<keyword evidence="2" id="KW-0677">Repeat</keyword>
<dbReference type="GeneID" id="71991453"/>
<dbReference type="PANTHER" id="PTHR19854">
    <property type="entry name" value="TRANSDUCIN BETA-LIKE 3"/>
    <property type="match status" value="1"/>
</dbReference>
<evidence type="ECO:0000256" key="2">
    <source>
        <dbReference type="ARBA" id="ARBA00022737"/>
    </source>
</evidence>
<feature type="repeat" description="WD" evidence="7">
    <location>
        <begin position="378"/>
        <end position="393"/>
    </location>
</feature>
<dbReference type="OrthoDB" id="7668193at2759"/>
<dbReference type="PROSITE" id="PS50082">
    <property type="entry name" value="WD_REPEATS_2"/>
    <property type="match status" value="2"/>
</dbReference>
<dbReference type="PANTHER" id="PTHR19854:SF1">
    <property type="entry name" value="GUANINE NUCLEOTIDE-BINDING PROTEIN SUBUNIT BETA-LIKE PROTEIN 1"/>
    <property type="match status" value="1"/>
</dbReference>